<feature type="signal peptide" evidence="5">
    <location>
        <begin position="1"/>
        <end position="20"/>
    </location>
</feature>
<evidence type="ECO:0000259" key="6">
    <source>
        <dbReference type="Pfam" id="PF22544"/>
    </source>
</evidence>
<dbReference type="Proteomes" id="UP001196873">
    <property type="component" value="Unassembled WGS sequence"/>
</dbReference>
<dbReference type="EMBL" id="JAHXRF010000001">
    <property type="protein sequence ID" value="MBW4864482.1"/>
    <property type="molecule type" value="Genomic_DNA"/>
</dbReference>
<evidence type="ECO:0000313" key="7">
    <source>
        <dbReference type="EMBL" id="MBW4864482.1"/>
    </source>
</evidence>
<evidence type="ECO:0000256" key="2">
    <source>
        <dbReference type="ARBA" id="ARBA00004496"/>
    </source>
</evidence>
<reference evidence="7" key="1">
    <citation type="submission" date="2021-07" db="EMBL/GenBank/DDBJ databases">
        <title>Genomic diversity and antimicrobial resistance of Prevotella spp. isolated from chronic lung disease airways.</title>
        <authorList>
            <person name="Webb K.A."/>
            <person name="Olagoke O.S."/>
            <person name="Baird T."/>
            <person name="Neill J."/>
            <person name="Pham A."/>
            <person name="Wells T.J."/>
            <person name="Ramsay K.A."/>
            <person name="Bell S.C."/>
            <person name="Sarovich D.S."/>
            <person name="Price E.P."/>
        </authorList>
    </citation>
    <scope>NUCLEOTIDE SEQUENCE</scope>
    <source>
        <strain evidence="7">SCHI0047.S.3</strain>
    </source>
</reference>
<dbReference type="GO" id="GO:0042995">
    <property type="term" value="C:cell projection"/>
    <property type="evidence" value="ECO:0007669"/>
    <property type="project" value="UniProtKB-SubCell"/>
</dbReference>
<organism evidence="7 8">
    <name type="scientific">Segatella salivae</name>
    <dbReference type="NCBI Taxonomy" id="228604"/>
    <lineage>
        <taxon>Bacteria</taxon>
        <taxon>Pseudomonadati</taxon>
        <taxon>Bacteroidota</taxon>
        <taxon>Bacteroidia</taxon>
        <taxon>Bacteroidales</taxon>
        <taxon>Prevotellaceae</taxon>
        <taxon>Segatella</taxon>
    </lineage>
</organism>
<name>A0AAW4NQH0_9BACT</name>
<gene>
    <name evidence="7" type="ORF">KZY68_00270</name>
</gene>
<comment type="subcellular location">
    <subcellularLocation>
        <location evidence="1">Cell projection</location>
    </subcellularLocation>
    <subcellularLocation>
        <location evidence="2">Cytoplasm</location>
    </subcellularLocation>
</comment>
<dbReference type="InterPro" id="IPR011467">
    <property type="entry name" value="DUF1573"/>
</dbReference>
<comment type="caution">
    <text evidence="7">The sequence shown here is derived from an EMBL/GenBank/DDBJ whole genome shotgun (WGS) entry which is preliminary data.</text>
</comment>
<proteinExistence type="predicted"/>
<dbReference type="RefSeq" id="WP_219426061.1">
    <property type="nucleotide sequence ID" value="NZ_JABZUZ010000012.1"/>
</dbReference>
<evidence type="ECO:0000256" key="3">
    <source>
        <dbReference type="ARBA" id="ARBA00022490"/>
    </source>
</evidence>
<dbReference type="Pfam" id="PF07610">
    <property type="entry name" value="DUF1573"/>
    <property type="match status" value="1"/>
</dbReference>
<evidence type="ECO:0000313" key="8">
    <source>
        <dbReference type="Proteomes" id="UP001196873"/>
    </source>
</evidence>
<dbReference type="InterPro" id="IPR053879">
    <property type="entry name" value="HYDIN_VesB_CFA65-like_Ig"/>
</dbReference>
<keyword evidence="3" id="KW-0963">Cytoplasm</keyword>
<protein>
    <submittedName>
        <fullName evidence="7">DUF1573 domain-containing protein</fullName>
    </submittedName>
</protein>
<evidence type="ECO:0000256" key="5">
    <source>
        <dbReference type="SAM" id="SignalP"/>
    </source>
</evidence>
<dbReference type="Pfam" id="PF22544">
    <property type="entry name" value="HYDIN_VesB_CFA65-like_Ig"/>
    <property type="match status" value="1"/>
</dbReference>
<keyword evidence="5" id="KW-0732">Signal</keyword>
<feature type="chain" id="PRO_5043352327" evidence="5">
    <location>
        <begin position="21"/>
        <end position="353"/>
    </location>
</feature>
<dbReference type="GO" id="GO:0005737">
    <property type="term" value="C:cytoplasm"/>
    <property type="evidence" value="ECO:0007669"/>
    <property type="project" value="UniProtKB-SubCell"/>
</dbReference>
<keyword evidence="4" id="KW-0966">Cell projection</keyword>
<dbReference type="PANTHER" id="PTHR37833:SF1">
    <property type="entry name" value="SIGNAL PEPTIDE PROTEIN"/>
    <property type="match status" value="1"/>
</dbReference>
<dbReference type="AlphaFoldDB" id="A0AAW4NQH0"/>
<feature type="domain" description="HYDIN/VesB/CFA65-like Ig-like" evidence="6">
    <location>
        <begin position="253"/>
        <end position="343"/>
    </location>
</feature>
<evidence type="ECO:0000256" key="4">
    <source>
        <dbReference type="ARBA" id="ARBA00023273"/>
    </source>
</evidence>
<evidence type="ECO:0000256" key="1">
    <source>
        <dbReference type="ARBA" id="ARBA00004316"/>
    </source>
</evidence>
<sequence>MKSNILIGSMLLCATLSAQAQRINADQPVVNVGQVLFKQPVKAEFILKNKGLKTLRIKEVKTSCGCTTVSFPEVVNAGKEFTVSAIYNAQTLGNFYKQVAIYSNASKEPVMLTMKGVVVNEIKDFIGNYAYSLGDLKVDVNEVEFDDVNRGDQPSMKIHIFNNSNEIAQPLFMHLPNYLTAEVSPSRIAPHHSGTATLSLDSRKLRDFGLTQTNVYLGFAPGDKVSEQKQIQVSTILLPAFQQMTPQQITNAPKLKLSTDSLNLGNFNGRKRIKGEIELTNTGHSTLEVRNLQMFSNGLEIALNKTKIAPNGQAKLKITAVRDQIKEPNRALRILMITNDPDKGKVVIKIHVK</sequence>
<accession>A0AAW4NQH0</accession>
<dbReference type="PANTHER" id="PTHR37833">
    <property type="entry name" value="LIPOPROTEIN-RELATED"/>
    <property type="match status" value="1"/>
</dbReference>